<evidence type="ECO:0000313" key="3">
    <source>
        <dbReference type="Proteomes" id="UP001301350"/>
    </source>
</evidence>
<dbReference type="Proteomes" id="UP001301350">
    <property type="component" value="Unassembled WGS sequence"/>
</dbReference>
<feature type="region of interest" description="Disordered" evidence="1">
    <location>
        <begin position="235"/>
        <end position="262"/>
    </location>
</feature>
<evidence type="ECO:0000313" key="2">
    <source>
        <dbReference type="EMBL" id="KAK4537428.1"/>
    </source>
</evidence>
<name>A0AAV9IZA6_CYACA</name>
<reference evidence="2 3" key="1">
    <citation type="submission" date="2022-07" db="EMBL/GenBank/DDBJ databases">
        <title>Genome-wide signatures of adaptation to extreme environments.</title>
        <authorList>
            <person name="Cho C.H."/>
            <person name="Yoon H.S."/>
        </authorList>
    </citation>
    <scope>NUCLEOTIDE SEQUENCE [LARGE SCALE GENOMIC DNA]</scope>
    <source>
        <strain evidence="2 3">DBV 063 E5</strain>
    </source>
</reference>
<proteinExistence type="predicted"/>
<organism evidence="2 3">
    <name type="scientific">Cyanidium caldarium</name>
    <name type="common">Red alga</name>
    <dbReference type="NCBI Taxonomy" id="2771"/>
    <lineage>
        <taxon>Eukaryota</taxon>
        <taxon>Rhodophyta</taxon>
        <taxon>Bangiophyceae</taxon>
        <taxon>Cyanidiales</taxon>
        <taxon>Cyanidiaceae</taxon>
        <taxon>Cyanidium</taxon>
    </lineage>
</organism>
<sequence>MDVFALLRASREELLRNAATLEMAHTCRNNGGGGIGGGGARPDPARRFGSNTAVPAPVLAFEGRGPFQPTTSGGTLVALGAPHPAASAARYHGLPPSSATASPFVGGGGGGEWNAFRPGPSSVTARYAAVATTATARGGHRAERSVAGSPRAPISRQLLRAICGHLNDLSLSDTAAAVDATDRRSAYCRSPPPAKALGDWEADETHPEWRGWAGGRTARSEGESPLAVVEGAGQLGSTQTTEGKWGRDDRWPGNGSQTDKAADDGDATYAVMQAYGAYRLATWAMTHRHQPDASPAREASAAAKPAWSMTQRQVNVHSEFRVHGSLKLTRRWASCEEFSVICDPDVEPPRAPASTTGGSDDGEDDAARRGAGRKRRAAPDAAGPPVQVELKDLFGPRYLFIEANSGDFSPYVLILPLMARMLAVSCPGMNCIVHFPPDVTRSGGGSARTLAKVYPNALRGNVPAPGEEKKEKRVQTADAAAAAAAVTKAERDQSGASDDSARDRRVTLNASAADQALTQFKARTSAYYQCGWESLTLPMTRVPYAGPGTERLSLLRVHADSWRVCSTHRGVLFEGNRRASRTQMPPRHLPANVLNSLLVMVLQQQNARQEMLLLKQAEEEERGGITTDAPSLYTRTAPTDSDAGPEETTLLVRYDNGSSVDVVTTRDPVSYAVRKCRRLGDIPTVVFCVNQKVGSERLVMQDRRWLRRHFAKCARLSSPSATATTAAPDTSGHGACACVKGTLAEENVFVVDIGQSVRGGTTAAAGPHQQRNVATAPKLGGVGRAAATHTPLRSARPGETMAWPSRMSGLSRPPFMGAAMSSSADQMTSPPPTRPSQEAGGGQRGDRSSAPRSTAPRPDHVEQREALEALCSMHRGR</sequence>
<feature type="compositionally biased region" description="Gly residues" evidence="1">
    <location>
        <begin position="30"/>
        <end position="40"/>
    </location>
</feature>
<evidence type="ECO:0000256" key="1">
    <source>
        <dbReference type="SAM" id="MobiDB-lite"/>
    </source>
</evidence>
<protein>
    <submittedName>
        <fullName evidence="2">Uncharacterized protein</fullName>
    </submittedName>
</protein>
<feature type="region of interest" description="Disordered" evidence="1">
    <location>
        <begin position="344"/>
        <end position="384"/>
    </location>
</feature>
<dbReference type="AlphaFoldDB" id="A0AAV9IZA6"/>
<keyword evidence="3" id="KW-1185">Reference proteome</keyword>
<dbReference type="EMBL" id="JANCYW010000012">
    <property type="protein sequence ID" value="KAK4537428.1"/>
    <property type="molecule type" value="Genomic_DNA"/>
</dbReference>
<accession>A0AAV9IZA6</accession>
<comment type="caution">
    <text evidence="2">The sequence shown here is derived from an EMBL/GenBank/DDBJ whole genome shotgun (WGS) entry which is preliminary data.</text>
</comment>
<gene>
    <name evidence="2" type="ORF">CDCA_CDCA12G3453</name>
</gene>
<feature type="region of interest" description="Disordered" evidence="1">
    <location>
        <begin position="29"/>
        <end position="51"/>
    </location>
</feature>
<feature type="region of interest" description="Disordered" evidence="1">
    <location>
        <begin position="759"/>
        <end position="863"/>
    </location>
</feature>